<reference evidence="2 3" key="1">
    <citation type="journal article" date="2018" name="Biotechnol. Biofuels">
        <title>Integrative visual omics of the white-rot fungus Polyporus brumalis exposes the biotechnological potential of its oxidative enzymes for delignifying raw plant biomass.</title>
        <authorList>
            <person name="Miyauchi S."/>
            <person name="Rancon A."/>
            <person name="Drula E."/>
            <person name="Hage H."/>
            <person name="Chaduli D."/>
            <person name="Favel A."/>
            <person name="Grisel S."/>
            <person name="Henrissat B."/>
            <person name="Herpoel-Gimbert I."/>
            <person name="Ruiz-Duenas F.J."/>
            <person name="Chevret D."/>
            <person name="Hainaut M."/>
            <person name="Lin J."/>
            <person name="Wang M."/>
            <person name="Pangilinan J."/>
            <person name="Lipzen A."/>
            <person name="Lesage-Meessen L."/>
            <person name="Navarro D."/>
            <person name="Riley R."/>
            <person name="Grigoriev I.V."/>
            <person name="Zhou S."/>
            <person name="Raouche S."/>
            <person name="Rosso M.N."/>
        </authorList>
    </citation>
    <scope>NUCLEOTIDE SEQUENCE [LARGE SCALE GENOMIC DNA]</scope>
    <source>
        <strain evidence="2 3">BRFM 1820</strain>
    </source>
</reference>
<feature type="domain" description="Nucleolar 27S pre-rRNA processing Urb2/Npa2 C-terminal" evidence="1">
    <location>
        <begin position="1209"/>
        <end position="1437"/>
    </location>
</feature>
<dbReference type="InterPro" id="IPR018849">
    <property type="entry name" value="Urb2/Npa2_C"/>
</dbReference>
<dbReference type="OrthoDB" id="160374at2759"/>
<accession>A0A371DU78</accession>
<sequence length="1438" mass="158015">MPGLQNAPQNAQDFIRALKASSDPPQPGGPFKIDIARLAWDDAQLYVPNKSEAIVEWLLSRLLKEKSRARTENPLCDSKYWQLLADVLSPQNHAKNDDHVRAYRAWLVPVLARIPVAPIFLAYFDLLSTSGSVDVAQCALVFRCISTLWPLAVPKFSPETLLECFGAVVQLGVSPDASQASCGKLQVLHDFRALSLIVSSYRASLAHSAAKKKLYTIFLKRYLLWWLHLASWKPKSEAQLPSLVADIYDAGIETMFGLEIIRQAADHKLDTGLAEALEAASKEHSAVVLRCLPRLFESYVQSVKRHKGALFSQGSNQASGYLTEQVQRASMAFYATCDGLARSGADDVSWQTRVSLLEVVEKENLLSTKDEEAKALLRGDGDLAVEALAAARDEQHAARTESAVKVLATLTRIDYDLISTSFAVLFPRLASVKGTVFSALQFLRLVLEYDAKTRNLPATIMHAAEAFSVQNLEAIPGGPQVAYDHLSAGPLTSLPFLDDLSRVVHGFLTPGQVLDTIRAVSRTLQGGYTRYLEREAKVTADRGDGPRKKRRKDAVSADGHSELGYFAASFALTARVLVVVLRALPLHTVTDDVRVEAERLIAEAYTAAALRPLTDALGIAERRDSWCWQVVIAGALRLHYALARAPKSSLPGTLDEEISHALLSSMSSKSTTPGLVVEVLRTLFHQCSVGAFIPEGVLDRLLLYLEVNLSSNNSPWIGKVHALRSHADGGVAVLHVLVDQWLPYFDSRATPQQLERLATVLANVDLAGADGPLFPGLTVRTIVTRMLHDAQFWELLRVRDTFLARLQEQTAPPEGIDFDKLMRELADEHLPPVLEVAPQLLSAFEVLALAPPEYIPRQMQIDFLKRGCAADVAVALALRGGTDGPLHSRHLVIIRETIRRTIGHLGALENIAQEAYVKYLISDFSMVQESTDLMSVTMDLVGIYQGSLVQTARKGDATSILDLIRRYQQAYENNGSHVTIRASLLLVDAIVQTSSTDFSEACVAALRALRERMLNASLPLLSPDTIAQHESLDSTLLDVWAHVLVLSKWLHVPEDEVPRIGRQLSSRLLSWKAGQHQLQALAPVALSILFAELHREPENVDMVLVAYLSLTRICGRSGTANLESRLASASRTMPVEIFSSLLDVLCDALPLNKGLSAQDVAGLIRFSTVVVRDAPEGTSKICQRHITMCLNLFAEDNQYVASPVLRGDVLDFMVKHCSDRPASLRAVDLSSIWSILRALLAGSTDHAQSTDSSVFHGVVNVLSALIRLRRDLVLNTLPHLGFILRQLIACLRSVRPQLGAKQSRLVMDTLPRWIAVAQPLSGQESKALARLLTTLTTKTMVRVHGPAGDTQKPESLVRPFSKHAAYVLTAYIEAVNDPLCFVSSVIRKELQPGLFALCDMLGEHNRDAMMVAALDAGGKATMKVLWKEYEKQRYVGKG</sequence>
<gene>
    <name evidence="2" type="ORF">OH76DRAFT_1396433</name>
</gene>
<protein>
    <recommendedName>
        <fullName evidence="1">Nucleolar 27S pre-rRNA processing Urb2/Npa2 C-terminal domain-containing protein</fullName>
    </recommendedName>
</protein>
<dbReference type="GO" id="GO:0042254">
    <property type="term" value="P:ribosome biogenesis"/>
    <property type="evidence" value="ECO:0007669"/>
    <property type="project" value="TreeGrafter"/>
</dbReference>
<evidence type="ECO:0000313" key="2">
    <source>
        <dbReference type="EMBL" id="RDX56097.1"/>
    </source>
</evidence>
<name>A0A371DU78_9APHY</name>
<dbReference type="EMBL" id="KZ857381">
    <property type="protein sequence ID" value="RDX56097.1"/>
    <property type="molecule type" value="Genomic_DNA"/>
</dbReference>
<dbReference type="InterPro" id="IPR052609">
    <property type="entry name" value="Ribosome_Biogenesis_Reg"/>
</dbReference>
<keyword evidence="3" id="KW-1185">Reference proteome</keyword>
<dbReference type="STRING" id="139420.A0A371DU78"/>
<dbReference type="PANTHER" id="PTHR15682:SF2">
    <property type="entry name" value="UNHEALTHY RIBOSOME BIOGENESIS PROTEIN 2 HOMOLOG"/>
    <property type="match status" value="1"/>
</dbReference>
<proteinExistence type="predicted"/>
<evidence type="ECO:0000313" key="3">
    <source>
        <dbReference type="Proteomes" id="UP000256964"/>
    </source>
</evidence>
<organism evidence="2 3">
    <name type="scientific">Lentinus brumalis</name>
    <dbReference type="NCBI Taxonomy" id="2498619"/>
    <lineage>
        <taxon>Eukaryota</taxon>
        <taxon>Fungi</taxon>
        <taxon>Dikarya</taxon>
        <taxon>Basidiomycota</taxon>
        <taxon>Agaricomycotina</taxon>
        <taxon>Agaricomycetes</taxon>
        <taxon>Polyporales</taxon>
        <taxon>Polyporaceae</taxon>
        <taxon>Lentinus</taxon>
    </lineage>
</organism>
<dbReference type="PANTHER" id="PTHR15682">
    <property type="entry name" value="UNHEALTHY RIBOSOME BIOGENESIS PROTEIN 2 HOMOLOG"/>
    <property type="match status" value="1"/>
</dbReference>
<dbReference type="GO" id="GO:0005730">
    <property type="term" value="C:nucleolus"/>
    <property type="evidence" value="ECO:0007669"/>
    <property type="project" value="TreeGrafter"/>
</dbReference>
<dbReference type="Pfam" id="PF10441">
    <property type="entry name" value="Urb2"/>
    <property type="match status" value="1"/>
</dbReference>
<dbReference type="Proteomes" id="UP000256964">
    <property type="component" value="Unassembled WGS sequence"/>
</dbReference>
<evidence type="ECO:0000259" key="1">
    <source>
        <dbReference type="Pfam" id="PF10441"/>
    </source>
</evidence>